<evidence type="ECO:0000313" key="2">
    <source>
        <dbReference type="Proteomes" id="UP000295668"/>
    </source>
</evidence>
<evidence type="ECO:0000313" key="1">
    <source>
        <dbReference type="EMBL" id="TDG35301.1"/>
    </source>
</evidence>
<keyword evidence="1" id="KW-0489">Methyltransferase</keyword>
<dbReference type="PANTHER" id="PTHR43861">
    <property type="entry name" value="TRANS-ACONITATE 2-METHYLTRANSFERASE-RELATED"/>
    <property type="match status" value="1"/>
</dbReference>
<dbReference type="Pfam" id="PF13489">
    <property type="entry name" value="Methyltransf_23"/>
    <property type="match status" value="1"/>
</dbReference>
<dbReference type="InterPro" id="IPR029063">
    <property type="entry name" value="SAM-dependent_MTases_sf"/>
</dbReference>
<proteinExistence type="predicted"/>
<keyword evidence="2" id="KW-1185">Reference proteome</keyword>
<dbReference type="GO" id="GO:0008168">
    <property type="term" value="F:methyltransferase activity"/>
    <property type="evidence" value="ECO:0007669"/>
    <property type="project" value="UniProtKB-KW"/>
</dbReference>
<dbReference type="EMBL" id="SJCY01000011">
    <property type="protein sequence ID" value="TDG35301.1"/>
    <property type="molecule type" value="Genomic_DNA"/>
</dbReference>
<dbReference type="PANTHER" id="PTHR43861:SF6">
    <property type="entry name" value="METHYLTRANSFERASE TYPE 11"/>
    <property type="match status" value="1"/>
</dbReference>
<dbReference type="Gene3D" id="3.40.50.150">
    <property type="entry name" value="Vaccinia Virus protein VP39"/>
    <property type="match status" value="1"/>
</dbReference>
<dbReference type="AlphaFoldDB" id="A0A4R5MIF1"/>
<dbReference type="SUPFAM" id="SSF53335">
    <property type="entry name" value="S-adenosyl-L-methionine-dependent methyltransferases"/>
    <property type="match status" value="1"/>
</dbReference>
<protein>
    <submittedName>
        <fullName evidence="1">Class I SAM-dependent methyltransferase</fullName>
    </submittedName>
</protein>
<dbReference type="OrthoDB" id="9815644at2"/>
<keyword evidence="1" id="KW-0808">Transferase</keyword>
<dbReference type="GO" id="GO:0032259">
    <property type="term" value="P:methylation"/>
    <property type="evidence" value="ECO:0007669"/>
    <property type="project" value="UniProtKB-KW"/>
</dbReference>
<dbReference type="RefSeq" id="WP_133263432.1">
    <property type="nucleotide sequence ID" value="NZ_SJCY01000011.1"/>
</dbReference>
<dbReference type="Proteomes" id="UP000295668">
    <property type="component" value="Unassembled WGS sequence"/>
</dbReference>
<dbReference type="CDD" id="cd02440">
    <property type="entry name" value="AdoMet_MTases"/>
    <property type="match status" value="1"/>
</dbReference>
<accession>A0A4R5MIF1</accession>
<comment type="caution">
    <text evidence="1">The sequence shown here is derived from an EMBL/GenBank/DDBJ whole genome shotgun (WGS) entry which is preliminary data.</text>
</comment>
<organism evidence="1 2">
    <name type="scientific">Pedobacter changchengzhani</name>
    <dbReference type="NCBI Taxonomy" id="2529274"/>
    <lineage>
        <taxon>Bacteria</taxon>
        <taxon>Pseudomonadati</taxon>
        <taxon>Bacteroidota</taxon>
        <taxon>Sphingobacteriia</taxon>
        <taxon>Sphingobacteriales</taxon>
        <taxon>Sphingobacteriaceae</taxon>
        <taxon>Pedobacter</taxon>
    </lineage>
</organism>
<sequence length="217" mass="25111">MKELYDKKNISYYSHTRPELLKFLPKTFTSILDIGCAGGNFGQMLKELYKCEVWGVEPGENSAKIASTKLDKVYHGPFDNETDIPANKQFDCIFFNDVLEHLAQPEEALLLATKYLSPTGCIIASIPNIRFYPAIISLLRHKDFKYLDAGVMDKTHLRFFTKKSMIRLFEESNYIVKTVEGINRHTFKYLEILNFFLLKSIDDMHYPQYAIVATKNE</sequence>
<reference evidence="1 2" key="1">
    <citation type="submission" date="2019-02" db="EMBL/GenBank/DDBJ databases">
        <title>Pedobacter sp. nov., a novel speices isolated from soil of pinguins habitat in Antarcitica.</title>
        <authorList>
            <person name="He R.-H."/>
        </authorList>
    </citation>
    <scope>NUCLEOTIDE SEQUENCE [LARGE SCALE GENOMIC DNA]</scope>
    <source>
        <strain evidence="1 2">E01020</strain>
    </source>
</reference>
<name>A0A4R5MIF1_9SPHI</name>
<gene>
    <name evidence="1" type="ORF">EZJ43_14495</name>
</gene>